<name>A0A6L2NDU9_TANCI</name>
<accession>A0A6L2NDU9</accession>
<keyword evidence="2" id="KW-0548">Nucleotidyltransferase</keyword>
<feature type="region of interest" description="Disordered" evidence="1">
    <location>
        <begin position="62"/>
        <end position="107"/>
    </location>
</feature>
<dbReference type="EMBL" id="BKCJ010008644">
    <property type="protein sequence ID" value="GEU83242.1"/>
    <property type="molecule type" value="Genomic_DNA"/>
</dbReference>
<reference evidence="2" key="1">
    <citation type="journal article" date="2019" name="Sci. Rep.">
        <title>Draft genome of Tanacetum cinerariifolium, the natural source of mosquito coil.</title>
        <authorList>
            <person name="Yamashiro T."/>
            <person name="Shiraishi A."/>
            <person name="Satake H."/>
            <person name="Nakayama K."/>
        </authorList>
    </citation>
    <scope>NUCLEOTIDE SEQUENCE</scope>
</reference>
<organism evidence="2">
    <name type="scientific">Tanacetum cinerariifolium</name>
    <name type="common">Dalmatian daisy</name>
    <name type="synonym">Chrysanthemum cinerariifolium</name>
    <dbReference type="NCBI Taxonomy" id="118510"/>
    <lineage>
        <taxon>Eukaryota</taxon>
        <taxon>Viridiplantae</taxon>
        <taxon>Streptophyta</taxon>
        <taxon>Embryophyta</taxon>
        <taxon>Tracheophyta</taxon>
        <taxon>Spermatophyta</taxon>
        <taxon>Magnoliopsida</taxon>
        <taxon>eudicotyledons</taxon>
        <taxon>Gunneridae</taxon>
        <taxon>Pentapetalae</taxon>
        <taxon>asterids</taxon>
        <taxon>campanulids</taxon>
        <taxon>Asterales</taxon>
        <taxon>Asteraceae</taxon>
        <taxon>Asteroideae</taxon>
        <taxon>Anthemideae</taxon>
        <taxon>Anthemidinae</taxon>
        <taxon>Tanacetum</taxon>
    </lineage>
</organism>
<feature type="compositionally biased region" description="Basic and acidic residues" evidence="1">
    <location>
        <begin position="96"/>
        <end position="107"/>
    </location>
</feature>
<evidence type="ECO:0000256" key="1">
    <source>
        <dbReference type="SAM" id="MobiDB-lite"/>
    </source>
</evidence>
<dbReference type="AlphaFoldDB" id="A0A6L2NDU9"/>
<comment type="caution">
    <text evidence="2">The sequence shown here is derived from an EMBL/GenBank/DDBJ whole genome shotgun (WGS) entry which is preliminary data.</text>
</comment>
<keyword evidence="2" id="KW-0808">Transferase</keyword>
<evidence type="ECO:0000313" key="2">
    <source>
        <dbReference type="EMBL" id="GEU83242.1"/>
    </source>
</evidence>
<feature type="compositionally biased region" description="Acidic residues" evidence="1">
    <location>
        <begin position="1"/>
        <end position="12"/>
    </location>
</feature>
<dbReference type="GO" id="GO:0003964">
    <property type="term" value="F:RNA-directed DNA polymerase activity"/>
    <property type="evidence" value="ECO:0007669"/>
    <property type="project" value="UniProtKB-KW"/>
</dbReference>
<feature type="compositionally biased region" description="Basic and acidic residues" evidence="1">
    <location>
        <begin position="76"/>
        <end position="86"/>
    </location>
</feature>
<proteinExistence type="predicted"/>
<gene>
    <name evidence="2" type="ORF">Tci_055220</name>
</gene>
<sequence>MVDSQLIEEEVREAEVRDARTKTQKGPTEPIFHAQTTPSPSPAFVKENIDVLRKMIKELDHQAKANATPRKLVYVDSKKEAPDSKTHSTGKGQKGLPKDKEPSRLRR</sequence>
<feature type="region of interest" description="Disordered" evidence="1">
    <location>
        <begin position="1"/>
        <end position="43"/>
    </location>
</feature>
<protein>
    <submittedName>
        <fullName evidence="2">Reverse transcriptase domain-containing protein</fullName>
    </submittedName>
</protein>
<keyword evidence="2" id="KW-0695">RNA-directed DNA polymerase</keyword>